<dbReference type="InterPro" id="IPR011990">
    <property type="entry name" value="TPR-like_helical_dom_sf"/>
</dbReference>
<dbReference type="Gene3D" id="1.25.40.10">
    <property type="entry name" value="Tetratricopeptide repeat domain"/>
    <property type="match status" value="1"/>
</dbReference>
<name>A0A812V7Z7_SYMPI</name>
<dbReference type="CDD" id="cd17039">
    <property type="entry name" value="Ubl_ubiquitin_like"/>
    <property type="match status" value="1"/>
</dbReference>
<dbReference type="SUPFAM" id="SSF54236">
    <property type="entry name" value="Ubiquitin-like"/>
    <property type="match status" value="1"/>
</dbReference>
<dbReference type="Gene3D" id="2.130.10.30">
    <property type="entry name" value="Regulator of chromosome condensation 1/beta-lactamase-inhibitor protein II"/>
    <property type="match status" value="2"/>
</dbReference>
<dbReference type="InterPro" id="IPR051553">
    <property type="entry name" value="Ran_GTPase-activating"/>
</dbReference>
<dbReference type="Proteomes" id="UP000649617">
    <property type="component" value="Unassembled WGS sequence"/>
</dbReference>
<gene>
    <name evidence="1" type="ORF">SPIL2461_LOCUS16340</name>
</gene>
<dbReference type="OrthoDB" id="185373at2759"/>
<dbReference type="PANTHER" id="PTHR45982">
    <property type="entry name" value="REGULATOR OF CHROMOSOME CONDENSATION"/>
    <property type="match status" value="1"/>
</dbReference>
<protein>
    <recommendedName>
        <fullName evidence="3">Ubiquitin-like domain-containing protein</fullName>
    </recommendedName>
</protein>
<dbReference type="PANTHER" id="PTHR45982:SF1">
    <property type="entry name" value="REGULATOR OF CHROMOSOME CONDENSATION"/>
    <property type="match status" value="1"/>
</dbReference>
<dbReference type="InterPro" id="IPR029071">
    <property type="entry name" value="Ubiquitin-like_domsf"/>
</dbReference>
<sequence length="701" mass="75004">MALSVSVVLLSGQEVTISALPDSPVFQVQIQAQKALGLRIARLLVGEKPLERGRTLKEEGVFDRDVLTAVVQPDRIYSCQWSLGFTLIRSDGTTVAWGDPDRGGEPLCEQLQDVDAVLATENVQAVLHLDGTVAMWGHPDWHGGHESLQEVHKLQAFPKGLAAIKMDYSVMLIGCSRYVTTPPPLSGVRQVAACQGSMSEAYAAVLNDGRVVAWGCPQLGGNCSAVESELWGVREVKSCNSNTAGAFAAIREDGRVITWGSRSYGGDSSAVQAQLCDVQDVASTSFAFAAVKTDGTVICWGAPALGGDCSIVQEKLRDVLYICASCGSFAALRGDGSVVTWGCEKSGADSFHVQQKLTAVQQIIASRSAFAALRTDGSVVTWGHAAAGGDCKSVQARLLNIQHIAASAYAFAALRSDGEVVTWGRTWGSALYSNWDAWIADPRKVTWTLTGLAKKKRVQTAALVLQSLRYGLLEVNIFQVTAVMSIAHRLAGYSTHLALIRPNRAGLNTTTVAQNAAIAAAALGDWRLAHNLASQACTQGLVDRVTLGSVMAVASWEKAVSLLTLSRLLLHQPLDPICLRTTMTSSEKLSHWENVLQLLRHFYARPGDIGAASFNPAISACEKGLQWQFALHILGMAGDRRWRPSDVSWAAAVSACEKAGPWQRALSLSGSTAAGLVLPLSKNLRREPKGRNSPARGSLLR</sequence>
<evidence type="ECO:0008006" key="3">
    <source>
        <dbReference type="Google" id="ProtNLM"/>
    </source>
</evidence>
<comment type="caution">
    <text evidence="1">The sequence shown here is derived from an EMBL/GenBank/DDBJ whole genome shotgun (WGS) entry which is preliminary data.</text>
</comment>
<evidence type="ECO:0000313" key="2">
    <source>
        <dbReference type="Proteomes" id="UP000649617"/>
    </source>
</evidence>
<keyword evidence="2" id="KW-1185">Reference proteome</keyword>
<reference evidence="1" key="1">
    <citation type="submission" date="2021-02" db="EMBL/GenBank/DDBJ databases">
        <authorList>
            <person name="Dougan E. K."/>
            <person name="Rhodes N."/>
            <person name="Thang M."/>
            <person name="Chan C."/>
        </authorList>
    </citation>
    <scope>NUCLEOTIDE SEQUENCE</scope>
</reference>
<dbReference type="SUPFAM" id="SSF50985">
    <property type="entry name" value="RCC1/BLIP-II"/>
    <property type="match status" value="1"/>
</dbReference>
<accession>A0A812V7Z7</accession>
<dbReference type="InterPro" id="IPR009091">
    <property type="entry name" value="RCC1/BLIP-II"/>
</dbReference>
<dbReference type="EMBL" id="CAJNIZ010042446">
    <property type="protein sequence ID" value="CAE7624416.1"/>
    <property type="molecule type" value="Genomic_DNA"/>
</dbReference>
<dbReference type="AlphaFoldDB" id="A0A812V7Z7"/>
<proteinExistence type="predicted"/>
<organism evidence="1 2">
    <name type="scientific">Symbiodinium pilosum</name>
    <name type="common">Dinoflagellate</name>
    <dbReference type="NCBI Taxonomy" id="2952"/>
    <lineage>
        <taxon>Eukaryota</taxon>
        <taxon>Sar</taxon>
        <taxon>Alveolata</taxon>
        <taxon>Dinophyceae</taxon>
        <taxon>Suessiales</taxon>
        <taxon>Symbiodiniaceae</taxon>
        <taxon>Symbiodinium</taxon>
    </lineage>
</organism>
<evidence type="ECO:0000313" key="1">
    <source>
        <dbReference type="EMBL" id="CAE7624416.1"/>
    </source>
</evidence>